<dbReference type="Gene3D" id="3.40.50.12700">
    <property type="match status" value="1"/>
</dbReference>
<feature type="compositionally biased region" description="Polar residues" evidence="1">
    <location>
        <begin position="87"/>
        <end position="98"/>
    </location>
</feature>
<dbReference type="AlphaFoldDB" id="A0A8C5CQN6"/>
<proteinExistence type="predicted"/>
<feature type="region of interest" description="Disordered" evidence="1">
    <location>
        <begin position="30"/>
        <end position="119"/>
    </location>
</feature>
<reference evidence="2" key="1">
    <citation type="submission" date="2025-08" db="UniProtKB">
        <authorList>
            <consortium name="Ensembl"/>
        </authorList>
    </citation>
    <scope>IDENTIFICATION</scope>
</reference>
<accession>A0A8C5CQN6</accession>
<organism evidence="2 3">
    <name type="scientific">Gadus morhua</name>
    <name type="common">Atlantic cod</name>
    <dbReference type="NCBI Taxonomy" id="8049"/>
    <lineage>
        <taxon>Eukaryota</taxon>
        <taxon>Metazoa</taxon>
        <taxon>Chordata</taxon>
        <taxon>Craniata</taxon>
        <taxon>Vertebrata</taxon>
        <taxon>Euteleostomi</taxon>
        <taxon>Actinopterygii</taxon>
        <taxon>Neopterygii</taxon>
        <taxon>Teleostei</taxon>
        <taxon>Neoteleostei</taxon>
        <taxon>Acanthomorphata</taxon>
        <taxon>Zeiogadaria</taxon>
        <taxon>Gadariae</taxon>
        <taxon>Gadiformes</taxon>
        <taxon>Gadoidei</taxon>
        <taxon>Gadidae</taxon>
        <taxon>Gadus</taxon>
    </lineage>
</organism>
<evidence type="ECO:0000256" key="1">
    <source>
        <dbReference type="SAM" id="MobiDB-lite"/>
    </source>
</evidence>
<sequence>MAELLTLSLRETPATLLRKLISAVANSAGETCHTDVGPTLRSEPHTETSASRRRIVKEAVLRRSGRHPTSALTVTHPPGPDAAGSPPHSSARSRSVDPTPSRVETREPSHSPHPLVSPTTLIVGDSITRNIRFFNATTRCFPGAKVTSILDKLPELFHSLPSSIHRVIVHTGYNDMARRQTELTKRDFNDLFSFLKRCGKSVFVSISGPTPTAGSGSDRFSRLLGLNTWLQSACRAHNVRFIDNFNLFWQRSELFSRALSSNLLYYPVLLRLYY</sequence>
<name>A0A8C5CQN6_GADMO</name>
<dbReference type="OMA" id="HLNTWGC"/>
<dbReference type="Ensembl" id="ENSGMOT00000051600.1">
    <property type="protein sequence ID" value="ENSGMOP00000061740.1"/>
    <property type="gene ID" value="ENSGMOG00000032716.1"/>
</dbReference>
<dbReference type="GeneTree" id="ENSGT01140000282678"/>
<dbReference type="Gene3D" id="3.40.50.12690">
    <property type="match status" value="1"/>
</dbReference>
<dbReference type="CDD" id="cd00229">
    <property type="entry name" value="SGNH_hydrolase"/>
    <property type="match status" value="1"/>
</dbReference>
<evidence type="ECO:0000313" key="2">
    <source>
        <dbReference type="Ensembl" id="ENSGMOP00000061740.1"/>
    </source>
</evidence>
<reference evidence="2" key="2">
    <citation type="submission" date="2025-09" db="UniProtKB">
        <authorList>
            <consortium name="Ensembl"/>
        </authorList>
    </citation>
    <scope>IDENTIFICATION</scope>
</reference>
<dbReference type="Proteomes" id="UP000694546">
    <property type="component" value="Chromosome 2"/>
</dbReference>
<dbReference type="SUPFAM" id="SSF52266">
    <property type="entry name" value="SGNH hydrolase"/>
    <property type="match status" value="1"/>
</dbReference>
<protein>
    <recommendedName>
        <fullName evidence="4">SGNH hydrolase-type esterase domain-containing protein</fullName>
    </recommendedName>
</protein>
<evidence type="ECO:0000313" key="3">
    <source>
        <dbReference type="Proteomes" id="UP000694546"/>
    </source>
</evidence>
<evidence type="ECO:0008006" key="4">
    <source>
        <dbReference type="Google" id="ProtNLM"/>
    </source>
</evidence>
<keyword evidence="3" id="KW-1185">Reference proteome</keyword>